<keyword evidence="4" id="KW-0045">Antibiotic biosynthesis</keyword>
<dbReference type="Proteomes" id="UP000624325">
    <property type="component" value="Unassembled WGS sequence"/>
</dbReference>
<evidence type="ECO:0000313" key="6">
    <source>
        <dbReference type="EMBL" id="GIF58006.1"/>
    </source>
</evidence>
<dbReference type="Gene3D" id="3.60.130.10">
    <property type="entry name" value="Clavaminate synthase-like"/>
    <property type="match status" value="1"/>
</dbReference>
<evidence type="ECO:0000256" key="1">
    <source>
        <dbReference type="ARBA" id="ARBA00001954"/>
    </source>
</evidence>
<keyword evidence="2" id="KW-0560">Oxidoreductase</keyword>
<dbReference type="SUPFAM" id="SSF51197">
    <property type="entry name" value="Clavaminate synthase-like"/>
    <property type="match status" value="1"/>
</dbReference>
<dbReference type="PANTHER" id="PTHR10696">
    <property type="entry name" value="GAMMA-BUTYROBETAINE HYDROXYLASE-RELATED"/>
    <property type="match status" value="1"/>
</dbReference>
<evidence type="ECO:0000313" key="7">
    <source>
        <dbReference type="Proteomes" id="UP000624325"/>
    </source>
</evidence>
<comment type="cofactor">
    <cofactor evidence="1">
        <name>Fe(2+)</name>
        <dbReference type="ChEBI" id="CHEBI:29033"/>
    </cofactor>
</comment>
<evidence type="ECO:0000256" key="2">
    <source>
        <dbReference type="ARBA" id="ARBA00023002"/>
    </source>
</evidence>
<reference evidence="6 7" key="1">
    <citation type="submission" date="2021-01" db="EMBL/GenBank/DDBJ databases">
        <title>Whole genome shotgun sequence of Asanoa iriomotensis NBRC 100142.</title>
        <authorList>
            <person name="Komaki H."/>
            <person name="Tamura T."/>
        </authorList>
    </citation>
    <scope>NUCLEOTIDE SEQUENCE [LARGE SCALE GENOMIC DNA]</scope>
    <source>
        <strain evidence="6 7">NBRC 100142</strain>
    </source>
</reference>
<keyword evidence="3" id="KW-0408">Iron</keyword>
<evidence type="ECO:0000259" key="5">
    <source>
        <dbReference type="Pfam" id="PF02668"/>
    </source>
</evidence>
<protein>
    <recommendedName>
        <fullName evidence="5">TauD/TfdA-like domain-containing protein</fullName>
    </recommendedName>
</protein>
<dbReference type="RefSeq" id="WP_203704339.1">
    <property type="nucleotide sequence ID" value="NZ_BAAALU010000024.1"/>
</dbReference>
<organism evidence="6 7">
    <name type="scientific">Asanoa iriomotensis</name>
    <dbReference type="NCBI Taxonomy" id="234613"/>
    <lineage>
        <taxon>Bacteria</taxon>
        <taxon>Bacillati</taxon>
        <taxon>Actinomycetota</taxon>
        <taxon>Actinomycetes</taxon>
        <taxon>Micromonosporales</taxon>
        <taxon>Micromonosporaceae</taxon>
        <taxon>Asanoa</taxon>
    </lineage>
</organism>
<accession>A0ABQ4C5F2</accession>
<comment type="caution">
    <text evidence="6">The sequence shown here is derived from an EMBL/GenBank/DDBJ whole genome shotgun (WGS) entry which is preliminary data.</text>
</comment>
<feature type="domain" description="TauD/TfdA-like" evidence="5">
    <location>
        <begin position="80"/>
        <end position="263"/>
    </location>
</feature>
<dbReference type="PANTHER" id="PTHR10696:SF56">
    <property type="entry name" value="TAUD_TFDA-LIKE DOMAIN-CONTAINING PROTEIN"/>
    <property type="match status" value="1"/>
</dbReference>
<dbReference type="EMBL" id="BONC01000028">
    <property type="protein sequence ID" value="GIF58006.1"/>
    <property type="molecule type" value="Genomic_DNA"/>
</dbReference>
<gene>
    <name evidence="6" type="ORF">Air01nite_41010</name>
</gene>
<sequence>MSDLPVLSAKTLFEGFDSHHDFTDDLIGTHAGRVVITFDDAADHARNRSVVLALLSSLGMVLSVYPSVGPWSDLAVRTDVDPGRTHGVGENRLHIDMVDREHTPRFIALYCVRDDPGGGGASALADMWPAIESLRRDDRRVLEQPAYRYWTDEGVHGVGESLRSFPIVPSRLDWGVPVRFTSKMGPHLDNGELVDTGLVPAEKAAAAFGRLRGAVEAQRITYRLRPGQLLVWDQRRYAHGRMPLRIDQDQIPENTRRLLHQTYVMDRRPR</sequence>
<evidence type="ECO:0000256" key="4">
    <source>
        <dbReference type="ARBA" id="ARBA00023194"/>
    </source>
</evidence>
<keyword evidence="7" id="KW-1185">Reference proteome</keyword>
<evidence type="ECO:0000256" key="3">
    <source>
        <dbReference type="ARBA" id="ARBA00023004"/>
    </source>
</evidence>
<dbReference type="InterPro" id="IPR003819">
    <property type="entry name" value="TauD/TfdA-like"/>
</dbReference>
<dbReference type="InterPro" id="IPR050411">
    <property type="entry name" value="AlphaKG_dependent_hydroxylases"/>
</dbReference>
<proteinExistence type="predicted"/>
<dbReference type="InterPro" id="IPR042098">
    <property type="entry name" value="TauD-like_sf"/>
</dbReference>
<dbReference type="Pfam" id="PF02668">
    <property type="entry name" value="TauD"/>
    <property type="match status" value="1"/>
</dbReference>
<name>A0ABQ4C5F2_9ACTN</name>